<feature type="compositionally biased region" description="Polar residues" evidence="1">
    <location>
        <begin position="288"/>
        <end position="297"/>
    </location>
</feature>
<protein>
    <submittedName>
        <fullName evidence="2">Uncharacterized protein</fullName>
    </submittedName>
</protein>
<feature type="compositionally biased region" description="Polar residues" evidence="1">
    <location>
        <begin position="98"/>
        <end position="116"/>
    </location>
</feature>
<dbReference type="InParanoid" id="F4RCB7"/>
<feature type="region of interest" description="Disordered" evidence="1">
    <location>
        <begin position="94"/>
        <end position="428"/>
    </location>
</feature>
<feature type="compositionally biased region" description="Low complexity" evidence="1">
    <location>
        <begin position="452"/>
        <end position="473"/>
    </location>
</feature>
<feature type="compositionally biased region" description="Polar residues" evidence="1">
    <location>
        <begin position="509"/>
        <end position="529"/>
    </location>
</feature>
<sequence>MSISNLDSSRESNSKSQLYPLPKLTISLTKTLSNEFALTNTTLSTSISSAPPPERETWLGSFTSGIGLSSKSRNTPNEAPIVIADLSDRPKAGILLNSVPNTPQITPSQSTDRSSQPPTPALLPQPSISLSSSLPSKNSMSFQLPPPSSDQSNTHTQSHDQSNQTRQAHSRSLTIKFAPLPDPRSMKQRSYSMGGDPHFNHETLPDGSTGDPPSALRPRDLDPLLINENHPSDHPSLNSAQPSSSLQPASSTENQSFSSHTSGPHQSIQPIHPSNLLNSPGPSALHQIPNNTIYHTPTGSTSVSSLATSSCHPPSTLPTESISRKLFNAVSKQRKPRSLNTSSSNLSYASSSESASYGAPLRQTRSVESSYSISARSSASDSMPSCLRNPILRRTKSKEEPLEQRPRRRAQYPPVAQRKVHMGGSRGGAGRVSIIEEPAFDEWGVAGGSVKGRATGTSTSASSVSDFGSVRSAIVADDDGSGMAWLRKRRQEREEKARRESDAKVGTGDESTTPTTSASHNITHQQLASVPTERNEEQEILQPSVTPQAVTLPPINTSNAELSESSASAPTSKSSAVTSTGSNTTDGVEAIRTKEEEEEEEQEEEEEDETEQVLDEEEEEEEEEDDEEEIRKEDLLQAKVLAESPFVKGVKEVYKD</sequence>
<evidence type="ECO:0000256" key="1">
    <source>
        <dbReference type="SAM" id="MobiDB-lite"/>
    </source>
</evidence>
<accession>F4RCB7</accession>
<feature type="region of interest" description="Disordered" evidence="1">
    <location>
        <begin position="443"/>
        <end position="636"/>
    </location>
</feature>
<keyword evidence="3" id="KW-1185">Reference proteome</keyword>
<dbReference type="KEGG" id="mlr:MELLADRAFT_95381"/>
<dbReference type="STRING" id="747676.F4RCB7"/>
<dbReference type="AlphaFoldDB" id="F4RCB7"/>
<feature type="compositionally biased region" description="Low complexity" evidence="1">
    <location>
        <begin position="366"/>
        <end position="385"/>
    </location>
</feature>
<feature type="compositionally biased region" description="Low complexity" evidence="1">
    <location>
        <begin position="124"/>
        <end position="141"/>
    </location>
</feature>
<feature type="compositionally biased region" description="Low complexity" evidence="1">
    <location>
        <begin position="298"/>
        <end position="310"/>
    </location>
</feature>
<evidence type="ECO:0000313" key="3">
    <source>
        <dbReference type="Proteomes" id="UP000001072"/>
    </source>
</evidence>
<dbReference type="eggNOG" id="ENOG502SDW7">
    <property type="taxonomic scope" value="Eukaryota"/>
</dbReference>
<dbReference type="RefSeq" id="XP_007406916.1">
    <property type="nucleotide sequence ID" value="XM_007406854.1"/>
</dbReference>
<feature type="compositionally biased region" description="Polar residues" evidence="1">
    <location>
        <begin position="311"/>
        <end position="321"/>
    </location>
</feature>
<gene>
    <name evidence="2" type="ORF">MELLADRAFT_95381</name>
</gene>
<feature type="region of interest" description="Disordered" evidence="1">
    <location>
        <begin position="1"/>
        <end position="20"/>
    </location>
</feature>
<reference evidence="3" key="1">
    <citation type="journal article" date="2011" name="Proc. Natl. Acad. Sci. U.S.A.">
        <title>Obligate biotrophy features unraveled by the genomic analysis of rust fungi.</title>
        <authorList>
            <person name="Duplessis S."/>
            <person name="Cuomo C.A."/>
            <person name="Lin Y.-C."/>
            <person name="Aerts A."/>
            <person name="Tisserant E."/>
            <person name="Veneault-Fourrey C."/>
            <person name="Joly D.L."/>
            <person name="Hacquard S."/>
            <person name="Amselem J."/>
            <person name="Cantarel B.L."/>
            <person name="Chiu R."/>
            <person name="Coutinho P.M."/>
            <person name="Feau N."/>
            <person name="Field M."/>
            <person name="Frey P."/>
            <person name="Gelhaye E."/>
            <person name="Goldberg J."/>
            <person name="Grabherr M.G."/>
            <person name="Kodira C.D."/>
            <person name="Kohler A."/>
            <person name="Kuees U."/>
            <person name="Lindquist E.A."/>
            <person name="Lucas S.M."/>
            <person name="Mago R."/>
            <person name="Mauceli E."/>
            <person name="Morin E."/>
            <person name="Murat C."/>
            <person name="Pangilinan J.L."/>
            <person name="Park R."/>
            <person name="Pearson M."/>
            <person name="Quesneville H."/>
            <person name="Rouhier N."/>
            <person name="Sakthikumar S."/>
            <person name="Salamov A.A."/>
            <person name="Schmutz J."/>
            <person name="Selles B."/>
            <person name="Shapiro H."/>
            <person name="Tanguay P."/>
            <person name="Tuskan G.A."/>
            <person name="Henrissat B."/>
            <person name="Van de Peer Y."/>
            <person name="Rouze P."/>
            <person name="Ellis J.G."/>
            <person name="Dodds P.N."/>
            <person name="Schein J.E."/>
            <person name="Zhong S."/>
            <person name="Hamelin R.C."/>
            <person name="Grigoriev I.V."/>
            <person name="Szabo L.J."/>
            <person name="Martin F."/>
        </authorList>
    </citation>
    <scope>NUCLEOTIDE SEQUENCE [LARGE SCALE GENOMIC DNA]</scope>
    <source>
        <strain evidence="3">98AG31 / pathotype 3-4-7</strain>
    </source>
</reference>
<dbReference type="OrthoDB" id="2506008at2759"/>
<feature type="compositionally biased region" description="Basic and acidic residues" evidence="1">
    <location>
        <begin position="491"/>
        <end position="503"/>
    </location>
</feature>
<dbReference type="GeneID" id="18937223"/>
<name>F4RCB7_MELLP</name>
<feature type="compositionally biased region" description="Low complexity" evidence="1">
    <location>
        <begin position="557"/>
        <end position="580"/>
    </location>
</feature>
<feature type="compositionally biased region" description="Polar residues" evidence="1">
    <location>
        <begin position="149"/>
        <end position="173"/>
    </location>
</feature>
<organism evidence="3">
    <name type="scientific">Melampsora larici-populina (strain 98AG31 / pathotype 3-4-7)</name>
    <name type="common">Poplar leaf rust fungus</name>
    <dbReference type="NCBI Taxonomy" id="747676"/>
    <lineage>
        <taxon>Eukaryota</taxon>
        <taxon>Fungi</taxon>
        <taxon>Dikarya</taxon>
        <taxon>Basidiomycota</taxon>
        <taxon>Pucciniomycotina</taxon>
        <taxon>Pucciniomycetes</taxon>
        <taxon>Pucciniales</taxon>
        <taxon>Melampsoraceae</taxon>
        <taxon>Melampsora</taxon>
    </lineage>
</organism>
<feature type="compositionally biased region" description="Low complexity" evidence="1">
    <location>
        <begin position="236"/>
        <end position="251"/>
    </location>
</feature>
<dbReference type="HOGENOM" id="CLU_418007_0_0_1"/>
<feature type="compositionally biased region" description="Low complexity" evidence="1">
    <location>
        <begin position="338"/>
        <end position="357"/>
    </location>
</feature>
<dbReference type="EMBL" id="GL883096">
    <property type="protein sequence ID" value="EGG09862.1"/>
    <property type="molecule type" value="Genomic_DNA"/>
</dbReference>
<evidence type="ECO:0000313" key="2">
    <source>
        <dbReference type="EMBL" id="EGG09862.1"/>
    </source>
</evidence>
<feature type="compositionally biased region" description="Acidic residues" evidence="1">
    <location>
        <begin position="596"/>
        <end position="628"/>
    </location>
</feature>
<proteinExistence type="predicted"/>
<dbReference type="Proteomes" id="UP000001072">
    <property type="component" value="Unassembled WGS sequence"/>
</dbReference>
<dbReference type="VEuPathDB" id="FungiDB:MELLADRAFT_95381"/>
<feature type="compositionally biased region" description="Polar residues" evidence="1">
    <location>
        <begin position="252"/>
        <end position="269"/>
    </location>
</feature>